<dbReference type="PROSITE" id="PS00092">
    <property type="entry name" value="N6_MTASE"/>
    <property type="match status" value="1"/>
</dbReference>
<dbReference type="InterPro" id="IPR002052">
    <property type="entry name" value="DNA_methylase_N6_adenine_CS"/>
</dbReference>
<organism evidence="2 3">
    <name type="scientific">Thermodesulforhabdus norvegica</name>
    <dbReference type="NCBI Taxonomy" id="39841"/>
    <lineage>
        <taxon>Bacteria</taxon>
        <taxon>Pseudomonadati</taxon>
        <taxon>Thermodesulfobacteriota</taxon>
        <taxon>Syntrophobacteria</taxon>
        <taxon>Syntrophobacterales</taxon>
        <taxon>Thermodesulforhabdaceae</taxon>
        <taxon>Thermodesulforhabdus</taxon>
    </lineage>
</organism>
<dbReference type="InterPro" id="IPR025714">
    <property type="entry name" value="Methyltranfer_dom"/>
</dbReference>
<dbReference type="PANTHER" id="PTHR47739:SF1">
    <property type="entry name" value="TRNA1(VAL) (ADENINE(37)-N6)-METHYLTRANSFERASE"/>
    <property type="match status" value="1"/>
</dbReference>
<evidence type="ECO:0000259" key="1">
    <source>
        <dbReference type="Pfam" id="PF13847"/>
    </source>
</evidence>
<keyword evidence="2" id="KW-0808">Transferase</keyword>
<dbReference type="GO" id="GO:0003676">
    <property type="term" value="F:nucleic acid binding"/>
    <property type="evidence" value="ECO:0007669"/>
    <property type="project" value="InterPro"/>
</dbReference>
<dbReference type="InterPro" id="IPR050210">
    <property type="entry name" value="tRNA_Adenine-N(6)_MTase"/>
</dbReference>
<accession>A0A1I4TG11</accession>
<sequence length="240" mass="27249">MEITRDTLFGGRLVVYQRRRGYRFSVDSVILAGLTRVKDGDVVLDLGCGCGVVGLILLYRHPGVKVIGVEIQESLYELADMNIRENGYHGRMILHRGDFRDIDKFLDPESVDLVVSNPPYRRVNTGRLNPDEEKAVARHELFATIDDVFSVAARVLKPKGRVSLIYPAFRLDDLIVSAWKRGFRPKRLTVIYSDSESPGMLVHAECVKGAGQEVRIAPPFCIYERDSKNYTPEMQKFYEP</sequence>
<dbReference type="InterPro" id="IPR029063">
    <property type="entry name" value="SAM-dependent_MTases_sf"/>
</dbReference>
<reference evidence="2 3" key="1">
    <citation type="submission" date="2016-10" db="EMBL/GenBank/DDBJ databases">
        <authorList>
            <person name="de Groot N.N."/>
        </authorList>
    </citation>
    <scope>NUCLEOTIDE SEQUENCE [LARGE SCALE GENOMIC DNA]</scope>
    <source>
        <strain evidence="2 3">DSM 9990</strain>
    </source>
</reference>
<dbReference type="CDD" id="cd02440">
    <property type="entry name" value="AdoMet_MTases"/>
    <property type="match status" value="1"/>
</dbReference>
<dbReference type="AlphaFoldDB" id="A0A1I4TG11"/>
<keyword evidence="3" id="KW-1185">Reference proteome</keyword>
<dbReference type="STRING" id="39841.SAMN05660836_01395"/>
<dbReference type="PANTHER" id="PTHR47739">
    <property type="entry name" value="TRNA1(VAL) (ADENINE(37)-N6)-METHYLTRANSFERASE"/>
    <property type="match status" value="1"/>
</dbReference>
<dbReference type="Proteomes" id="UP000199611">
    <property type="component" value="Unassembled WGS sequence"/>
</dbReference>
<proteinExistence type="predicted"/>
<evidence type="ECO:0000313" key="2">
    <source>
        <dbReference type="EMBL" id="SFM75654.1"/>
    </source>
</evidence>
<dbReference type="GO" id="GO:0032259">
    <property type="term" value="P:methylation"/>
    <property type="evidence" value="ECO:0007669"/>
    <property type="project" value="UniProtKB-KW"/>
</dbReference>
<dbReference type="OrthoDB" id="5489421at2"/>
<protein>
    <submittedName>
        <fullName evidence="2">tRNA1(Val) A37 N6-methylase TrmN6</fullName>
    </submittedName>
</protein>
<dbReference type="GO" id="GO:0008168">
    <property type="term" value="F:methyltransferase activity"/>
    <property type="evidence" value="ECO:0007669"/>
    <property type="project" value="UniProtKB-KW"/>
</dbReference>
<dbReference type="RefSeq" id="WP_093394535.1">
    <property type="nucleotide sequence ID" value="NZ_FOUU01000003.1"/>
</dbReference>
<dbReference type="SUPFAM" id="SSF53335">
    <property type="entry name" value="S-adenosyl-L-methionine-dependent methyltransferases"/>
    <property type="match status" value="1"/>
</dbReference>
<gene>
    <name evidence="2" type="ORF">SAMN05660836_01395</name>
</gene>
<feature type="domain" description="Methyltransferase" evidence="1">
    <location>
        <begin position="38"/>
        <end position="182"/>
    </location>
</feature>
<name>A0A1I4TG11_9BACT</name>
<evidence type="ECO:0000313" key="3">
    <source>
        <dbReference type="Proteomes" id="UP000199611"/>
    </source>
</evidence>
<dbReference type="Pfam" id="PF13847">
    <property type="entry name" value="Methyltransf_31"/>
    <property type="match status" value="1"/>
</dbReference>
<dbReference type="Gene3D" id="3.40.50.150">
    <property type="entry name" value="Vaccinia Virus protein VP39"/>
    <property type="match status" value="1"/>
</dbReference>
<dbReference type="EMBL" id="FOUU01000003">
    <property type="protein sequence ID" value="SFM75654.1"/>
    <property type="molecule type" value="Genomic_DNA"/>
</dbReference>
<keyword evidence="2" id="KW-0489">Methyltransferase</keyword>